<dbReference type="GO" id="GO:0017025">
    <property type="term" value="F:TBP-class protein binding"/>
    <property type="evidence" value="ECO:0007669"/>
    <property type="project" value="InterPro"/>
</dbReference>
<accession>C7NRF2</accession>
<protein>
    <submittedName>
        <fullName evidence="2">Transcription factor TFIIB cyclin-related</fullName>
    </submittedName>
</protein>
<dbReference type="KEGG" id="hut:Huta_0402"/>
<evidence type="ECO:0000259" key="1">
    <source>
        <dbReference type="Pfam" id="PF00382"/>
    </source>
</evidence>
<sequence>MYRARDQVDNEKWVEAIETIGDRLDLSETARSRATDVFLSNVPEKDRSKRAVLAASVYVGALVAGERHSQSAVAEATDVSRLTIQQRWKTLLEETGFDAPDW</sequence>
<dbReference type="Pfam" id="PF00382">
    <property type="entry name" value="TFIIB"/>
    <property type="match status" value="1"/>
</dbReference>
<reference evidence="2 3" key="1">
    <citation type="journal article" date="2009" name="Stand. Genomic Sci.">
        <title>Complete genome sequence of Halorhabdus utahensis type strain (AX-2).</title>
        <authorList>
            <person name="Anderson I."/>
            <person name="Tindall B.J."/>
            <person name="Pomrenke H."/>
            <person name="Goker M."/>
            <person name="Lapidus A."/>
            <person name="Nolan M."/>
            <person name="Copeland A."/>
            <person name="Glavina Del Rio T."/>
            <person name="Chen F."/>
            <person name="Tice H."/>
            <person name="Cheng J.F."/>
            <person name="Lucas S."/>
            <person name="Chertkov O."/>
            <person name="Bruce D."/>
            <person name="Brettin T."/>
            <person name="Detter J.C."/>
            <person name="Han C."/>
            <person name="Goodwin L."/>
            <person name="Land M."/>
            <person name="Hauser L."/>
            <person name="Chang Y.J."/>
            <person name="Jeffries C.D."/>
            <person name="Pitluck S."/>
            <person name="Pati A."/>
            <person name="Mavromatis K."/>
            <person name="Ivanova N."/>
            <person name="Ovchinnikova G."/>
            <person name="Chen A."/>
            <person name="Palaniappan K."/>
            <person name="Chain P."/>
            <person name="Rohde M."/>
            <person name="Bristow J."/>
            <person name="Eisen J.A."/>
            <person name="Markowitz V."/>
            <person name="Hugenholtz P."/>
            <person name="Kyrpides N.C."/>
            <person name="Klenk H.P."/>
        </authorList>
    </citation>
    <scope>NUCLEOTIDE SEQUENCE [LARGE SCALE GENOMIC DNA]</scope>
    <source>
        <strain evidence="3">DSM 12940 / JCM 11049 / AX-2</strain>
    </source>
</reference>
<dbReference type="STRING" id="519442.Huta_0402"/>
<evidence type="ECO:0000313" key="3">
    <source>
        <dbReference type="Proteomes" id="UP000002071"/>
    </source>
</evidence>
<dbReference type="Gene3D" id="1.10.472.10">
    <property type="entry name" value="Cyclin-like"/>
    <property type="match status" value="1"/>
</dbReference>
<dbReference type="AlphaFoldDB" id="C7NRF2"/>
<dbReference type="InterPro" id="IPR013150">
    <property type="entry name" value="TFIIB_cyclin"/>
</dbReference>
<keyword evidence="3" id="KW-1185">Reference proteome</keyword>
<dbReference type="GeneID" id="8382669"/>
<dbReference type="EMBL" id="CP001687">
    <property type="protein sequence ID" value="ACV10589.1"/>
    <property type="molecule type" value="Genomic_DNA"/>
</dbReference>
<evidence type="ECO:0000313" key="2">
    <source>
        <dbReference type="EMBL" id="ACV10589.1"/>
    </source>
</evidence>
<dbReference type="Proteomes" id="UP000002071">
    <property type="component" value="Chromosome"/>
</dbReference>
<dbReference type="HOGENOM" id="CLU_155668_0_0_2"/>
<feature type="domain" description="Transcription factor TFIIB cyclin-like" evidence="1">
    <location>
        <begin position="16"/>
        <end position="93"/>
    </location>
</feature>
<gene>
    <name evidence="2" type="ordered locus">Huta_0402</name>
</gene>
<organism evidence="2 3">
    <name type="scientific">Halorhabdus utahensis (strain DSM 12940 / JCM 11049 / AX-2)</name>
    <dbReference type="NCBI Taxonomy" id="519442"/>
    <lineage>
        <taxon>Archaea</taxon>
        <taxon>Methanobacteriati</taxon>
        <taxon>Methanobacteriota</taxon>
        <taxon>Stenosarchaea group</taxon>
        <taxon>Halobacteria</taxon>
        <taxon>Halobacteriales</taxon>
        <taxon>Haloarculaceae</taxon>
        <taxon>Halorhabdus</taxon>
    </lineage>
</organism>
<proteinExistence type="predicted"/>
<name>C7NRF2_HALUD</name>
<dbReference type="SUPFAM" id="SSF47954">
    <property type="entry name" value="Cyclin-like"/>
    <property type="match status" value="1"/>
</dbReference>
<dbReference type="eggNOG" id="arCOG04613">
    <property type="taxonomic scope" value="Archaea"/>
</dbReference>
<dbReference type="OrthoDB" id="291244at2157"/>
<dbReference type="InterPro" id="IPR036915">
    <property type="entry name" value="Cyclin-like_sf"/>
</dbReference>
<dbReference type="RefSeq" id="WP_012795466.1">
    <property type="nucleotide sequence ID" value="NC_013158.1"/>
</dbReference>